<comment type="caution">
    <text evidence="2">The sequence shown here is derived from an EMBL/GenBank/DDBJ whole genome shotgun (WGS) entry which is preliminary data.</text>
</comment>
<gene>
    <name evidence="2" type="ORF">RchiOBHm_Chr2g0096401</name>
</gene>
<evidence type="ECO:0000313" key="3">
    <source>
        <dbReference type="Proteomes" id="UP000238479"/>
    </source>
</evidence>
<dbReference type="Proteomes" id="UP000238479">
    <property type="component" value="Chromosome 2"/>
</dbReference>
<dbReference type="Gramene" id="PRQ47134">
    <property type="protein sequence ID" value="PRQ47134"/>
    <property type="gene ID" value="RchiOBHm_Chr2g0096401"/>
</dbReference>
<keyword evidence="1" id="KW-0472">Membrane</keyword>
<keyword evidence="3" id="KW-1185">Reference proteome</keyword>
<accession>A0A2P6RL23</accession>
<name>A0A2P6RL23_ROSCH</name>
<proteinExistence type="predicted"/>
<dbReference type="EMBL" id="PDCK01000040">
    <property type="protein sequence ID" value="PRQ47134.1"/>
    <property type="molecule type" value="Genomic_DNA"/>
</dbReference>
<keyword evidence="1" id="KW-0812">Transmembrane</keyword>
<reference evidence="2 3" key="1">
    <citation type="journal article" date="2018" name="Nat. Genet.">
        <title>The Rosa genome provides new insights in the design of modern roses.</title>
        <authorList>
            <person name="Bendahmane M."/>
        </authorList>
    </citation>
    <scope>NUCLEOTIDE SEQUENCE [LARGE SCALE GENOMIC DNA]</scope>
    <source>
        <strain evidence="3">cv. Old Blush</strain>
    </source>
</reference>
<sequence length="76" mass="8123">MHLPPFSMAGYFGIIFDVVSIEYGCGHLSSPSEFLGAIAAGAVLYCGLGFANPIGFRWEIFSYYAFPGGVSGQIHI</sequence>
<evidence type="ECO:0000256" key="1">
    <source>
        <dbReference type="SAM" id="Phobius"/>
    </source>
</evidence>
<evidence type="ECO:0000313" key="2">
    <source>
        <dbReference type="EMBL" id="PRQ47134.1"/>
    </source>
</evidence>
<protein>
    <submittedName>
        <fullName evidence="2">Uncharacterized protein</fullName>
    </submittedName>
</protein>
<feature type="transmembrane region" description="Helical" evidence="1">
    <location>
        <begin position="34"/>
        <end position="54"/>
    </location>
</feature>
<dbReference type="AlphaFoldDB" id="A0A2P6RL23"/>
<organism evidence="2 3">
    <name type="scientific">Rosa chinensis</name>
    <name type="common">China rose</name>
    <dbReference type="NCBI Taxonomy" id="74649"/>
    <lineage>
        <taxon>Eukaryota</taxon>
        <taxon>Viridiplantae</taxon>
        <taxon>Streptophyta</taxon>
        <taxon>Embryophyta</taxon>
        <taxon>Tracheophyta</taxon>
        <taxon>Spermatophyta</taxon>
        <taxon>Magnoliopsida</taxon>
        <taxon>eudicotyledons</taxon>
        <taxon>Gunneridae</taxon>
        <taxon>Pentapetalae</taxon>
        <taxon>rosids</taxon>
        <taxon>fabids</taxon>
        <taxon>Rosales</taxon>
        <taxon>Rosaceae</taxon>
        <taxon>Rosoideae</taxon>
        <taxon>Rosoideae incertae sedis</taxon>
        <taxon>Rosa</taxon>
    </lineage>
</organism>
<keyword evidence="1" id="KW-1133">Transmembrane helix</keyword>